<organism evidence="1">
    <name type="scientific">Tanacetum cinerariifolium</name>
    <name type="common">Dalmatian daisy</name>
    <name type="synonym">Chrysanthemum cinerariifolium</name>
    <dbReference type="NCBI Taxonomy" id="118510"/>
    <lineage>
        <taxon>Eukaryota</taxon>
        <taxon>Viridiplantae</taxon>
        <taxon>Streptophyta</taxon>
        <taxon>Embryophyta</taxon>
        <taxon>Tracheophyta</taxon>
        <taxon>Spermatophyta</taxon>
        <taxon>Magnoliopsida</taxon>
        <taxon>eudicotyledons</taxon>
        <taxon>Gunneridae</taxon>
        <taxon>Pentapetalae</taxon>
        <taxon>asterids</taxon>
        <taxon>campanulids</taxon>
        <taxon>Asterales</taxon>
        <taxon>Asteraceae</taxon>
        <taxon>Asteroideae</taxon>
        <taxon>Anthemideae</taxon>
        <taxon>Anthemidinae</taxon>
        <taxon>Tanacetum</taxon>
    </lineage>
</organism>
<sequence length="139" mass="15890">MRIGYGMRISHRNIHESVLGRERAPSIGYDVLPLYIESAPMYSCRGYKNTGNSSHVDFRDPISKTFNMTIINPLFDFDSEFTLNSDNPIFDIQNEDSDETKIETIMDEVQINGLQSTAQISPLFEEFSVDMTMHDLILS</sequence>
<accession>A0A6L2KU09</accession>
<dbReference type="AlphaFoldDB" id="A0A6L2KU09"/>
<dbReference type="EMBL" id="BKCJ010003092">
    <property type="protein sequence ID" value="GEU52928.1"/>
    <property type="molecule type" value="Genomic_DNA"/>
</dbReference>
<gene>
    <name evidence="1" type="ORF">Tci_024906</name>
</gene>
<reference evidence="1" key="1">
    <citation type="journal article" date="2019" name="Sci. Rep.">
        <title>Draft genome of Tanacetum cinerariifolium, the natural source of mosquito coil.</title>
        <authorList>
            <person name="Yamashiro T."/>
            <person name="Shiraishi A."/>
            <person name="Satake H."/>
            <person name="Nakayama K."/>
        </authorList>
    </citation>
    <scope>NUCLEOTIDE SEQUENCE</scope>
</reference>
<name>A0A6L2KU09_TANCI</name>
<evidence type="ECO:0000313" key="1">
    <source>
        <dbReference type="EMBL" id="GEU52928.1"/>
    </source>
</evidence>
<comment type="caution">
    <text evidence="1">The sequence shown here is derived from an EMBL/GenBank/DDBJ whole genome shotgun (WGS) entry which is preliminary data.</text>
</comment>
<protein>
    <submittedName>
        <fullName evidence="1">Uncharacterized protein</fullName>
    </submittedName>
</protein>
<proteinExistence type="predicted"/>